<feature type="transmembrane region" description="Helical" evidence="6">
    <location>
        <begin position="238"/>
        <end position="257"/>
    </location>
</feature>
<feature type="transmembrane region" description="Helical" evidence="6">
    <location>
        <begin position="77"/>
        <end position="99"/>
    </location>
</feature>
<feature type="transmembrane region" description="Helical" evidence="6">
    <location>
        <begin position="375"/>
        <end position="393"/>
    </location>
</feature>
<keyword evidence="2 6" id="KW-0812">Transmembrane</keyword>
<evidence type="ECO:0000256" key="1">
    <source>
        <dbReference type="ARBA" id="ARBA00004141"/>
    </source>
</evidence>
<organism evidence="8 9">
    <name type="scientific">Aspergillus fumigatiaffinis</name>
    <dbReference type="NCBI Taxonomy" id="340414"/>
    <lineage>
        <taxon>Eukaryota</taxon>
        <taxon>Fungi</taxon>
        <taxon>Dikarya</taxon>
        <taxon>Ascomycota</taxon>
        <taxon>Pezizomycotina</taxon>
        <taxon>Eurotiomycetes</taxon>
        <taxon>Eurotiomycetidae</taxon>
        <taxon>Eurotiales</taxon>
        <taxon>Aspergillaceae</taxon>
        <taxon>Aspergillus</taxon>
        <taxon>Aspergillus subgen. Fumigati</taxon>
    </lineage>
</organism>
<dbReference type="EMBL" id="JAAAPX010000009">
    <property type="protein sequence ID" value="KAF4243899.1"/>
    <property type="molecule type" value="Genomic_DNA"/>
</dbReference>
<feature type="domain" description="Major facilitator superfamily (MFS) profile" evidence="7">
    <location>
        <begin position="39"/>
        <end position="532"/>
    </location>
</feature>
<feature type="region of interest" description="Disordered" evidence="5">
    <location>
        <begin position="1"/>
        <end position="26"/>
    </location>
</feature>
<feature type="transmembrane region" description="Helical" evidence="6">
    <location>
        <begin position="165"/>
        <end position="187"/>
    </location>
</feature>
<keyword evidence="9" id="KW-1185">Reference proteome</keyword>
<reference evidence="8" key="1">
    <citation type="journal article" date="2020" name="bioRxiv">
        <title>Genomic and phenotypic heterogeneity of clinical isolates of the human pathogens Aspergillus fumigatus, Aspergillus lentulus and Aspergillus fumigatiaffinis.</title>
        <authorList>
            <person name="dos Santos R.A.C."/>
            <person name="Steenwyk J.L."/>
            <person name="Rivero-Menendez O."/>
            <person name="Mead M.E."/>
            <person name="Silva L.P."/>
            <person name="Bastos R.W."/>
            <person name="Alastruey-Izquierdo A."/>
            <person name="Goldman G.H."/>
            <person name="Rokas A."/>
        </authorList>
    </citation>
    <scope>NUCLEOTIDE SEQUENCE</scope>
    <source>
        <strain evidence="8">CNM-CM6805</strain>
    </source>
</reference>
<feature type="compositionally biased region" description="Basic and acidic residues" evidence="5">
    <location>
        <begin position="8"/>
        <end position="19"/>
    </location>
</feature>
<feature type="transmembrane region" description="Helical" evidence="6">
    <location>
        <begin position="44"/>
        <end position="65"/>
    </location>
</feature>
<feature type="transmembrane region" description="Helical" evidence="6">
    <location>
        <begin position="435"/>
        <end position="455"/>
    </location>
</feature>
<keyword evidence="4 6" id="KW-0472">Membrane</keyword>
<evidence type="ECO:0000256" key="4">
    <source>
        <dbReference type="ARBA" id="ARBA00023136"/>
    </source>
</evidence>
<evidence type="ECO:0000259" key="7">
    <source>
        <dbReference type="PROSITE" id="PS50850"/>
    </source>
</evidence>
<feature type="transmembrane region" description="Helical" evidence="6">
    <location>
        <begin position="308"/>
        <end position="328"/>
    </location>
</feature>
<dbReference type="PANTHER" id="PTHR23501:SF199">
    <property type="entry name" value="MFS EFFLUX TRANSPORTER INPD-RELATED"/>
    <property type="match status" value="1"/>
</dbReference>
<evidence type="ECO:0000256" key="5">
    <source>
        <dbReference type="SAM" id="MobiDB-lite"/>
    </source>
</evidence>
<gene>
    <name evidence="8" type="ORF">CNMCM6805_010410</name>
</gene>
<feature type="transmembrane region" description="Helical" evidence="6">
    <location>
        <begin position="269"/>
        <end position="287"/>
    </location>
</feature>
<reference evidence="8" key="2">
    <citation type="submission" date="2020-04" db="EMBL/GenBank/DDBJ databases">
        <authorList>
            <person name="Santos R.A.C."/>
            <person name="Steenwyk J.L."/>
            <person name="Rivero-Menendez O."/>
            <person name="Mead M.E."/>
            <person name="Silva L.P."/>
            <person name="Bastos R.W."/>
            <person name="Alastruey-Izquierdo A."/>
            <person name="Goldman G.H."/>
            <person name="Rokas A."/>
        </authorList>
    </citation>
    <scope>NUCLEOTIDE SEQUENCE</scope>
    <source>
        <strain evidence="8">CNM-CM6805</strain>
    </source>
</reference>
<dbReference type="PANTHER" id="PTHR23501">
    <property type="entry name" value="MAJOR FACILITATOR SUPERFAMILY"/>
    <property type="match status" value="1"/>
</dbReference>
<dbReference type="Gene3D" id="1.20.1250.20">
    <property type="entry name" value="MFS general substrate transporter like domains"/>
    <property type="match status" value="1"/>
</dbReference>
<feature type="transmembrane region" description="Helical" evidence="6">
    <location>
        <begin position="193"/>
        <end position="217"/>
    </location>
</feature>
<feature type="transmembrane region" description="Helical" evidence="6">
    <location>
        <begin position="348"/>
        <end position="368"/>
    </location>
</feature>
<dbReference type="Proteomes" id="UP000653565">
    <property type="component" value="Unassembled WGS sequence"/>
</dbReference>
<dbReference type="AlphaFoldDB" id="A0A8H4HFL8"/>
<keyword evidence="3 6" id="KW-1133">Transmembrane helix</keyword>
<feature type="transmembrane region" description="Helical" evidence="6">
    <location>
        <begin position="106"/>
        <end position="126"/>
    </location>
</feature>
<sequence>MAGADTAEGEKSTARKESPALHTTTQPDALSELHEEDKYFHGHALVLMTLSLMVGVFTVALDNSILITTDFDSLSDVAWYVSVYLLAQMSFQPTFGNAYTFFNLKWVWLGSGLLFEAGSVICAAAPNSPVFITGRAVAGLGAAGLFCGAMIIMSQIVEMRKRPPLLGIVTSMYGVASVVGPSLGGIFTHSARLTWRFCFWINLPLGGLTGFIVCFYYPSSLGGAPYKNRPLRQKSTSLGLKSALILTGTLVCLILALQWGGSDYPWSDSRIWGCFLGFGLLLALFGYMQHRQKDDALIPLRVLSQRSVLLGCTFSRLLQGAMMTQTYYLPFYFQAVRGTNAQTSGFSILPYGVTVSIATLLSGSLVTLSGFYVPLMWLGSSIFVAGGGLLYTLSRSNPFAKWFGYQVLTGAGYGAMVQIPITALQVVLSAADIPLGSTLVILAQCLGGSVGLAVAENVFRNSLHAQLLALQGVDVAAVEAAGGAELQDVVPVGLLWPVRRGFQVAVSDAFLVAAGLGGVAFLASLGMERKRIMAKGGDAILRAETSST</sequence>
<dbReference type="SUPFAM" id="SSF103473">
    <property type="entry name" value="MFS general substrate transporter"/>
    <property type="match status" value="1"/>
</dbReference>
<dbReference type="PROSITE" id="PS50850">
    <property type="entry name" value="MFS"/>
    <property type="match status" value="1"/>
</dbReference>
<feature type="transmembrane region" description="Helical" evidence="6">
    <location>
        <begin position="132"/>
        <end position="153"/>
    </location>
</feature>
<dbReference type="Pfam" id="PF07690">
    <property type="entry name" value="MFS_1"/>
    <property type="match status" value="1"/>
</dbReference>
<feature type="transmembrane region" description="Helical" evidence="6">
    <location>
        <begin position="504"/>
        <end position="525"/>
    </location>
</feature>
<dbReference type="InterPro" id="IPR020846">
    <property type="entry name" value="MFS_dom"/>
</dbReference>
<evidence type="ECO:0000256" key="2">
    <source>
        <dbReference type="ARBA" id="ARBA00022692"/>
    </source>
</evidence>
<protein>
    <recommendedName>
        <fullName evidence="7">Major facilitator superfamily (MFS) profile domain-containing protein</fullName>
    </recommendedName>
</protein>
<proteinExistence type="predicted"/>
<evidence type="ECO:0000313" key="8">
    <source>
        <dbReference type="EMBL" id="KAF4243899.1"/>
    </source>
</evidence>
<comment type="caution">
    <text evidence="8">The sequence shown here is derived from an EMBL/GenBank/DDBJ whole genome shotgun (WGS) entry which is preliminary data.</text>
</comment>
<dbReference type="InterPro" id="IPR036259">
    <property type="entry name" value="MFS_trans_sf"/>
</dbReference>
<evidence type="ECO:0000256" key="3">
    <source>
        <dbReference type="ARBA" id="ARBA00022989"/>
    </source>
</evidence>
<accession>A0A8H4HFL8</accession>
<dbReference type="PRINTS" id="PR01036">
    <property type="entry name" value="TCRTETB"/>
</dbReference>
<evidence type="ECO:0000313" key="9">
    <source>
        <dbReference type="Proteomes" id="UP000653565"/>
    </source>
</evidence>
<feature type="transmembrane region" description="Helical" evidence="6">
    <location>
        <begin position="405"/>
        <end position="428"/>
    </location>
</feature>
<comment type="subcellular location">
    <subcellularLocation>
        <location evidence="1">Membrane</location>
        <topology evidence="1">Multi-pass membrane protein</topology>
    </subcellularLocation>
</comment>
<dbReference type="InterPro" id="IPR011701">
    <property type="entry name" value="MFS"/>
</dbReference>
<dbReference type="CDD" id="cd17502">
    <property type="entry name" value="MFS_Azr1_MDR_like"/>
    <property type="match status" value="1"/>
</dbReference>
<name>A0A8H4HFL8_9EURO</name>
<dbReference type="OrthoDB" id="10021397at2759"/>
<dbReference type="GO" id="GO:0022857">
    <property type="term" value="F:transmembrane transporter activity"/>
    <property type="evidence" value="ECO:0007669"/>
    <property type="project" value="InterPro"/>
</dbReference>
<dbReference type="GO" id="GO:0005886">
    <property type="term" value="C:plasma membrane"/>
    <property type="evidence" value="ECO:0007669"/>
    <property type="project" value="TreeGrafter"/>
</dbReference>
<evidence type="ECO:0000256" key="6">
    <source>
        <dbReference type="SAM" id="Phobius"/>
    </source>
</evidence>